<feature type="non-terminal residue" evidence="1">
    <location>
        <position position="1"/>
    </location>
</feature>
<keyword evidence="2" id="KW-1185">Reference proteome</keyword>
<gene>
    <name evidence="1" type="ORF">ACOLOM_LOCUS6199</name>
</gene>
<proteinExistence type="predicted"/>
<sequence>LSIDSLDELDESIQSLKYDYSNYTAWLRGEPSNFTLYEESDKSILLRQAFLHPPLQLPTTQTAYYSNYTGAYKTKSVRFYNLTQPPNEVSWAPLANGLYREKNLTAIHARAGEWNWTEGYIELEHPNPERGMTEGPSISLRVEGVHIPSNGTLFALVEPKTWYSERIKDLEKAALNGDTRLGDDEGSFVNCSFSFHGHLEPLHTPQNIVEEYEREMKEPSGIPIPKLPRPTFEGILMSEECDSAVTSVVFYVLIQLSLQVSDQWRTATSLLRGSRGHLMAAAATTEARFAVLVPGFLGCVLLVTDLVRPFVGVFPKLIRFQRLLTYLNGVQMLLNQAQIQNQPITTVAATTAPAETRENNNSAPESNVMSQAAPTRSRTPLSIASTIAQYLTADDFRVWLTTVGIFSMICLIFFRVPVYGIWFILVTSTWSAQTANDPLDLFACPDNLIGIEPAGERLSSLSRDKYSANSGWVFILPVWVGLQACVLIGQDYFGPTWFIPSLWYKEVSYDYHPDLAKSDEESVEAKLGDCSICMERISADEGELSQSQPSILDFDTLCSTPSVWNSGWISRAYALNAADLYRRCSSRNLIYNTIQPER</sequence>
<dbReference type="EMBL" id="CAJVPT010012404">
    <property type="protein sequence ID" value="CAG8587389.1"/>
    <property type="molecule type" value="Genomic_DNA"/>
</dbReference>
<protein>
    <submittedName>
        <fullName evidence="1">975_t:CDS:1</fullName>
    </submittedName>
</protein>
<name>A0ACA9MEK1_9GLOM</name>
<comment type="caution">
    <text evidence="1">The sequence shown here is derived from an EMBL/GenBank/DDBJ whole genome shotgun (WGS) entry which is preliminary data.</text>
</comment>
<accession>A0ACA9MEK1</accession>
<evidence type="ECO:0000313" key="2">
    <source>
        <dbReference type="Proteomes" id="UP000789525"/>
    </source>
</evidence>
<reference evidence="1" key="1">
    <citation type="submission" date="2021-06" db="EMBL/GenBank/DDBJ databases">
        <authorList>
            <person name="Kallberg Y."/>
            <person name="Tangrot J."/>
            <person name="Rosling A."/>
        </authorList>
    </citation>
    <scope>NUCLEOTIDE SEQUENCE</scope>
    <source>
        <strain evidence="1">CL356</strain>
    </source>
</reference>
<dbReference type="Proteomes" id="UP000789525">
    <property type="component" value="Unassembled WGS sequence"/>
</dbReference>
<evidence type="ECO:0000313" key="1">
    <source>
        <dbReference type="EMBL" id="CAG8587389.1"/>
    </source>
</evidence>
<organism evidence="1 2">
    <name type="scientific">Acaulospora colombiana</name>
    <dbReference type="NCBI Taxonomy" id="27376"/>
    <lineage>
        <taxon>Eukaryota</taxon>
        <taxon>Fungi</taxon>
        <taxon>Fungi incertae sedis</taxon>
        <taxon>Mucoromycota</taxon>
        <taxon>Glomeromycotina</taxon>
        <taxon>Glomeromycetes</taxon>
        <taxon>Diversisporales</taxon>
        <taxon>Acaulosporaceae</taxon>
        <taxon>Acaulospora</taxon>
    </lineage>
</organism>